<evidence type="ECO:0000256" key="1">
    <source>
        <dbReference type="SAM" id="MobiDB-lite"/>
    </source>
</evidence>
<evidence type="ECO:0000313" key="4">
    <source>
        <dbReference type="Proteomes" id="UP000319257"/>
    </source>
</evidence>
<dbReference type="Proteomes" id="UP000319257">
    <property type="component" value="Unassembled WGS sequence"/>
</dbReference>
<feature type="transmembrane region" description="Helical" evidence="2">
    <location>
        <begin position="144"/>
        <end position="171"/>
    </location>
</feature>
<evidence type="ECO:0000256" key="2">
    <source>
        <dbReference type="SAM" id="Phobius"/>
    </source>
</evidence>
<gene>
    <name evidence="3" type="ORF">E0L32_004224</name>
</gene>
<dbReference type="AlphaFoldDB" id="A0A507BG00"/>
<keyword evidence="2" id="KW-0812">Transmembrane</keyword>
<name>A0A507BG00_9PEZI</name>
<dbReference type="GeneID" id="41971671"/>
<keyword evidence="2" id="KW-0472">Membrane</keyword>
<keyword evidence="4" id="KW-1185">Reference proteome</keyword>
<keyword evidence="2" id="KW-1133">Transmembrane helix</keyword>
<dbReference type="EMBL" id="SKBQ01000019">
    <property type="protein sequence ID" value="TPX16229.1"/>
    <property type="molecule type" value="Genomic_DNA"/>
</dbReference>
<organism evidence="3 4">
    <name type="scientific">Thyridium curvatum</name>
    <dbReference type="NCBI Taxonomy" id="1093900"/>
    <lineage>
        <taxon>Eukaryota</taxon>
        <taxon>Fungi</taxon>
        <taxon>Dikarya</taxon>
        <taxon>Ascomycota</taxon>
        <taxon>Pezizomycotina</taxon>
        <taxon>Sordariomycetes</taxon>
        <taxon>Sordariomycetidae</taxon>
        <taxon>Thyridiales</taxon>
        <taxon>Thyridiaceae</taxon>
        <taxon>Thyridium</taxon>
    </lineage>
</organism>
<protein>
    <submittedName>
        <fullName evidence="3">Uncharacterized protein</fullName>
    </submittedName>
</protein>
<proteinExistence type="predicted"/>
<accession>A0A507BG00</accession>
<comment type="caution">
    <text evidence="3">The sequence shown here is derived from an EMBL/GenBank/DDBJ whole genome shotgun (WGS) entry which is preliminary data.</text>
</comment>
<dbReference type="InParanoid" id="A0A507BG00"/>
<dbReference type="RefSeq" id="XP_030997940.1">
    <property type="nucleotide sequence ID" value="XM_031138611.1"/>
</dbReference>
<feature type="compositionally biased region" description="Acidic residues" evidence="1">
    <location>
        <begin position="1"/>
        <end position="12"/>
    </location>
</feature>
<feature type="region of interest" description="Disordered" evidence="1">
    <location>
        <begin position="1"/>
        <end position="21"/>
    </location>
</feature>
<reference evidence="3 4" key="1">
    <citation type="submission" date="2019-06" db="EMBL/GenBank/DDBJ databases">
        <title>Draft genome sequence of the filamentous fungus Phialemoniopsis curvata isolated from diesel fuel.</title>
        <authorList>
            <person name="Varaljay V.A."/>
            <person name="Lyon W.J."/>
            <person name="Crouch A.L."/>
            <person name="Drake C.E."/>
            <person name="Hollomon J.M."/>
            <person name="Nadeau L.J."/>
            <person name="Nunn H.S."/>
            <person name="Stevenson B.S."/>
            <person name="Bojanowski C.L."/>
            <person name="Crookes-Goodson W.J."/>
        </authorList>
    </citation>
    <scope>NUCLEOTIDE SEQUENCE [LARGE SCALE GENOMIC DNA]</scope>
    <source>
        <strain evidence="3 4">D216</strain>
    </source>
</reference>
<evidence type="ECO:0000313" key="3">
    <source>
        <dbReference type="EMBL" id="TPX16229.1"/>
    </source>
</evidence>
<sequence>MADYPPEQEEQLEASSPPPVFTQPYTISLDFARQIQRGLHDDVHRTVESQADRVIEELQKTMVDMKEAIVEDLEQRNAEQVHEQLNEMYGDHIKKHFGRVENKQATMHDLQTASHNEVLQAHRHSASAARGVDRLLQQKEDSPWVPVIAIGLLIAFLIALLVVLVIVALMAMMLGVRVGPIPDTVRGLLP</sequence>